<feature type="transmembrane region" description="Helical" evidence="7">
    <location>
        <begin position="343"/>
        <end position="362"/>
    </location>
</feature>
<feature type="transmembrane region" description="Helical" evidence="7">
    <location>
        <begin position="129"/>
        <end position="148"/>
    </location>
</feature>
<feature type="transmembrane region" description="Helical" evidence="7">
    <location>
        <begin position="383"/>
        <end position="403"/>
    </location>
</feature>
<feature type="domain" description="Copper resistance protein D" evidence="8">
    <location>
        <begin position="298"/>
        <end position="396"/>
    </location>
</feature>
<evidence type="ECO:0000256" key="6">
    <source>
        <dbReference type="SAM" id="MobiDB-lite"/>
    </source>
</evidence>
<dbReference type="Pfam" id="PF05425">
    <property type="entry name" value="CopD"/>
    <property type="match status" value="1"/>
</dbReference>
<dbReference type="PANTHER" id="PTHR34820">
    <property type="entry name" value="INNER MEMBRANE PROTEIN YEBZ"/>
    <property type="match status" value="1"/>
</dbReference>
<evidence type="ECO:0000256" key="2">
    <source>
        <dbReference type="ARBA" id="ARBA00022475"/>
    </source>
</evidence>
<feature type="transmembrane region" description="Helical" evidence="7">
    <location>
        <begin position="302"/>
        <end position="323"/>
    </location>
</feature>
<keyword evidence="3 7" id="KW-0812">Transmembrane</keyword>
<gene>
    <name evidence="9" type="ORF">GCM10012286_48380</name>
</gene>
<name>A0ABQ2MCH3_9ACTN</name>
<keyword evidence="4 7" id="KW-1133">Transmembrane helix</keyword>
<protein>
    <submittedName>
        <fullName evidence="9">Membrane protein</fullName>
    </submittedName>
</protein>
<dbReference type="Proteomes" id="UP000656881">
    <property type="component" value="Unassembled WGS sequence"/>
</dbReference>
<comment type="subcellular location">
    <subcellularLocation>
        <location evidence="1">Cell membrane</location>
        <topology evidence="1">Multi-pass membrane protein</topology>
    </subcellularLocation>
</comment>
<accession>A0ABQ2MCH3</accession>
<feature type="transmembrane region" description="Helical" evidence="7">
    <location>
        <begin position="257"/>
        <end position="282"/>
    </location>
</feature>
<evidence type="ECO:0000313" key="10">
    <source>
        <dbReference type="Proteomes" id="UP000656881"/>
    </source>
</evidence>
<comment type="caution">
    <text evidence="9">The sequence shown here is derived from an EMBL/GenBank/DDBJ whole genome shotgun (WGS) entry which is preliminary data.</text>
</comment>
<evidence type="ECO:0000256" key="3">
    <source>
        <dbReference type="ARBA" id="ARBA00022692"/>
    </source>
</evidence>
<keyword evidence="2" id="KW-1003">Cell membrane</keyword>
<evidence type="ECO:0000259" key="8">
    <source>
        <dbReference type="Pfam" id="PF05425"/>
    </source>
</evidence>
<dbReference type="InterPro" id="IPR032694">
    <property type="entry name" value="CopC/D"/>
</dbReference>
<dbReference type="EMBL" id="BMNG01000011">
    <property type="protein sequence ID" value="GGO49738.1"/>
    <property type="molecule type" value="Genomic_DNA"/>
</dbReference>
<evidence type="ECO:0000256" key="4">
    <source>
        <dbReference type="ARBA" id="ARBA00022989"/>
    </source>
</evidence>
<proteinExistence type="predicted"/>
<dbReference type="PANTHER" id="PTHR34820:SF4">
    <property type="entry name" value="INNER MEMBRANE PROTEIN YEBZ"/>
    <property type="match status" value="1"/>
</dbReference>
<evidence type="ECO:0000256" key="1">
    <source>
        <dbReference type="ARBA" id="ARBA00004651"/>
    </source>
</evidence>
<reference evidence="10" key="1">
    <citation type="journal article" date="2019" name="Int. J. Syst. Evol. Microbiol.">
        <title>The Global Catalogue of Microorganisms (GCM) 10K type strain sequencing project: providing services to taxonomists for standard genome sequencing and annotation.</title>
        <authorList>
            <consortium name="The Broad Institute Genomics Platform"/>
            <consortium name="The Broad Institute Genome Sequencing Center for Infectious Disease"/>
            <person name="Wu L."/>
            <person name="Ma J."/>
        </authorList>
    </citation>
    <scope>NUCLEOTIDE SEQUENCE [LARGE SCALE GENOMIC DNA]</scope>
    <source>
        <strain evidence="10">CGMCC 4.7349</strain>
    </source>
</reference>
<keyword evidence="10" id="KW-1185">Reference proteome</keyword>
<evidence type="ECO:0000256" key="5">
    <source>
        <dbReference type="ARBA" id="ARBA00023136"/>
    </source>
</evidence>
<organism evidence="9 10">
    <name type="scientific">Streptomyces lasiicapitis</name>
    <dbReference type="NCBI Taxonomy" id="1923961"/>
    <lineage>
        <taxon>Bacteria</taxon>
        <taxon>Bacillati</taxon>
        <taxon>Actinomycetota</taxon>
        <taxon>Actinomycetes</taxon>
        <taxon>Kitasatosporales</taxon>
        <taxon>Streptomycetaceae</taxon>
        <taxon>Streptomyces</taxon>
    </lineage>
</organism>
<sequence length="405" mass="41160">MEPGGESTADQAAVSPHAGTAEYVAASPPAPGAEHVAAAAPQVPAAEYAAASPRMPAAEHAAATAPAPATQHAAASPHVPATHRHPASGRRAVAVLVLVAVAAVVPLFGPTAVLDGTGEAEAPGTPGITFLRTVLFAAICVQLGEIFVRRLARRVPGAPASVPPGWGWWAAAAGCVAALGLASVVASGNLVPHQPSDLDVGGLYQSRDGRLALLEVNAFVVAALCARSRRPGGAVLPLAAVIVAEALRAHPPTEDTALVGSGLTLVHLTCAALWAGGLLYALRTLRRWRNDAPEAGIAVLGLYARVAAVLFAAITATGILSTLRRMPPDTVVDQLTDTAYGRTLLAKVLLVAVVAVLALLARRRLKRSPAASLTPYAPARAEVVVLGAVVAMSALLTAVPLPIRW</sequence>
<feature type="transmembrane region" description="Helical" evidence="7">
    <location>
        <begin position="168"/>
        <end position="189"/>
    </location>
</feature>
<feature type="region of interest" description="Disordered" evidence="6">
    <location>
        <begin position="1"/>
        <end position="38"/>
    </location>
</feature>
<evidence type="ECO:0000313" key="9">
    <source>
        <dbReference type="EMBL" id="GGO49738.1"/>
    </source>
</evidence>
<evidence type="ECO:0000256" key="7">
    <source>
        <dbReference type="SAM" id="Phobius"/>
    </source>
</evidence>
<feature type="region of interest" description="Disordered" evidence="6">
    <location>
        <begin position="51"/>
        <end position="86"/>
    </location>
</feature>
<feature type="compositionally biased region" description="Low complexity" evidence="6">
    <location>
        <begin position="51"/>
        <end position="77"/>
    </location>
</feature>
<dbReference type="InterPro" id="IPR008457">
    <property type="entry name" value="Cu-R_CopD_dom"/>
</dbReference>
<feature type="transmembrane region" description="Helical" evidence="7">
    <location>
        <begin position="92"/>
        <end position="109"/>
    </location>
</feature>
<keyword evidence="5 7" id="KW-0472">Membrane</keyword>